<accession>A0ABQ0H1X6</accession>
<feature type="domain" description="PD-(D/E)XK endonuclease-like" evidence="6">
    <location>
        <begin position="110"/>
        <end position="226"/>
    </location>
</feature>
<evidence type="ECO:0000313" key="9">
    <source>
        <dbReference type="EMBL" id="GAB1582917.1"/>
    </source>
</evidence>
<dbReference type="SUPFAM" id="SSF52540">
    <property type="entry name" value="P-loop containing nucleoside triphosphate hydrolases"/>
    <property type="match status" value="1"/>
</dbReference>
<dbReference type="InterPro" id="IPR047187">
    <property type="entry name" value="SF1_C_Upf1"/>
</dbReference>
<sequence length="1138" mass="125558">MKRLQNAIQFSASDLVGHSRCKHLTALDLSVVLGKIGKPSRWDPLLGILQERGRRHEASYIEHLRAAGLTVAEIPGVDITPKALAATLDAMAAGAEVIVQAALGDDRSAGRADILRRVERPSRLDSWSYEIIDTKLARETKGGTVLQLCLYAELLERAQGTAPEYVYVVAPWSDFEPQQFRVADFAAYFRRAKAALISAIEAGVGDTTYPDPKDHCDICRWQDSCETRWRQDDHLCLVSGVSKNQISELRANEIHTVAALASMPVPLAWQPNRGAPLSYEKAREQARIQVESREAGELRYEMLPVLPDCGLCLLPQPSPGDVFFDIEGDPFVGEHGLEYLFGYQYRDADGSFVYVADWAFDRASEKTIFERFIDFVMIRRAAVPDLHIYHYAPYEPGALKRLMGRYATREDEVDTLLRGKVFVDLYSVVRNAIRAGVESYSIKRLEPLYAYTRNADLRDANVALASLQASLELGDAAAVTAEDRKVVQAYNADDCASTAALRDWLEACRSELIAAGNDVPRPEPGQDAPTEERNARQQKVRELVARLTADIPVDPEQRTPAQQATWILAQLLEWHRREEKATWWEHFRLAALTADELVDECCALGRLTFIGQVGQSPRGIPIHRYRFDQQDTDLRSDEDLNAAGGNKLGKAIALSAEERTIDIQKTNATAGEHPAGVYSHTIIRTTEQQDSLFRLGEYVAEHGIEGSGSYGAARALLLNMPPQLGGEPIRRPSETALEAALRVADLLQGGVFPIQGPPGTGKSHTGAHMICQLVKQGKKVGITANSHKVIRNLIDKILEVAKETGVQLTCIQKPGEMEPNQPSLNFFKDNKAFFDALMNGPCEVAAGTHFLWSRPEAHEVLDVLVVDEAAQMSLANVVAVAQAARTLILLGDPQQLDQPTQGTHPDGVGVSSLDHVLQGHHTISAEQGLFLEQTWRMHPSICAFDSELFYDGKLTSKEGCEQQSILSTGAISGSGLRYLPVPHAGNKSSSIEEAEAVKSLVDGILASKPSWVDRKGNTRELRLGDIVIITPYNAQVFEIQQRLPGARVGTVDKFQGQEAPIAIYSMATSSYVDAPHGMEFLYSANRFNVAISRAKCLAILVASPDIFEADCKTPRQMQLANAFCRYLELSMFYKETPM</sequence>
<evidence type="ECO:0000259" key="7">
    <source>
        <dbReference type="Pfam" id="PF13087"/>
    </source>
</evidence>
<feature type="domain" description="YprB ribonuclease H-like" evidence="8">
    <location>
        <begin position="322"/>
        <end position="505"/>
    </location>
</feature>
<feature type="domain" description="DNA2/NAM7 helicase-like C-terminal" evidence="7">
    <location>
        <begin position="925"/>
        <end position="1103"/>
    </location>
</feature>
<dbReference type="Pfam" id="PF13604">
    <property type="entry name" value="AAA_30"/>
    <property type="match status" value="1"/>
</dbReference>
<dbReference type="PANTHER" id="PTHR43788">
    <property type="entry name" value="DNA2/NAM7 HELICASE FAMILY MEMBER"/>
    <property type="match status" value="1"/>
</dbReference>
<name>A0ABQ0H1X6_9HYPH</name>
<evidence type="ECO:0000256" key="5">
    <source>
        <dbReference type="SAM" id="MobiDB-lite"/>
    </source>
</evidence>
<keyword evidence="4" id="KW-0067">ATP-binding</keyword>
<keyword evidence="10" id="KW-1185">Reference proteome</keyword>
<dbReference type="InterPro" id="IPR038726">
    <property type="entry name" value="PDDEXK_AddAB-type"/>
</dbReference>
<dbReference type="Pfam" id="PF13482">
    <property type="entry name" value="RNase_H_2"/>
    <property type="match status" value="1"/>
</dbReference>
<organism evidence="9 10">
    <name type="scientific">Phyllobacterium phragmitis</name>
    <dbReference type="NCBI Taxonomy" id="2670329"/>
    <lineage>
        <taxon>Bacteria</taxon>
        <taxon>Pseudomonadati</taxon>
        <taxon>Pseudomonadota</taxon>
        <taxon>Alphaproteobacteria</taxon>
        <taxon>Hyphomicrobiales</taxon>
        <taxon>Phyllobacteriaceae</taxon>
        <taxon>Phyllobacterium</taxon>
    </lineage>
</organism>
<protein>
    <submittedName>
        <fullName evidence="9">TM0106 family RecB-like putative nuclease</fullName>
    </submittedName>
</protein>
<dbReference type="Gene3D" id="3.40.50.300">
    <property type="entry name" value="P-loop containing nucleotide triphosphate hydrolases"/>
    <property type="match status" value="2"/>
</dbReference>
<dbReference type="CDD" id="cd17934">
    <property type="entry name" value="DEXXQc_Upf1-like"/>
    <property type="match status" value="1"/>
</dbReference>
<keyword evidence="3" id="KW-0347">Helicase</keyword>
<evidence type="ECO:0000256" key="1">
    <source>
        <dbReference type="ARBA" id="ARBA00022741"/>
    </source>
</evidence>
<dbReference type="InterPro" id="IPR041679">
    <property type="entry name" value="DNA2/NAM7-like_C"/>
</dbReference>
<keyword evidence="2" id="KW-0378">Hydrolase</keyword>
<evidence type="ECO:0000313" key="10">
    <source>
        <dbReference type="Proteomes" id="UP001628091"/>
    </source>
</evidence>
<evidence type="ECO:0000259" key="8">
    <source>
        <dbReference type="Pfam" id="PF13482"/>
    </source>
</evidence>
<keyword evidence="1" id="KW-0547">Nucleotide-binding</keyword>
<dbReference type="EMBL" id="BAAFZP010000001">
    <property type="protein sequence ID" value="GAB1582917.1"/>
    <property type="molecule type" value="Genomic_DNA"/>
</dbReference>
<feature type="region of interest" description="Disordered" evidence="5">
    <location>
        <begin position="516"/>
        <end position="537"/>
    </location>
</feature>
<dbReference type="RefSeq" id="WP_407865452.1">
    <property type="nucleotide sequence ID" value="NZ_BAAFZP010000001.1"/>
</dbReference>
<evidence type="ECO:0000256" key="4">
    <source>
        <dbReference type="ARBA" id="ARBA00022840"/>
    </source>
</evidence>
<evidence type="ECO:0000256" key="3">
    <source>
        <dbReference type="ARBA" id="ARBA00022806"/>
    </source>
</evidence>
<reference evidence="9 10" key="1">
    <citation type="submission" date="2024-10" db="EMBL/GenBank/DDBJ databases">
        <title>Isolation, draft genome sequencing and identification of Phyllobacterium sp. NSA23, isolated from leaf soil.</title>
        <authorList>
            <person name="Akita H."/>
        </authorList>
    </citation>
    <scope>NUCLEOTIDE SEQUENCE [LARGE SCALE GENOMIC DNA]</scope>
    <source>
        <strain evidence="9 10">NSA23</strain>
    </source>
</reference>
<dbReference type="InterPro" id="IPR019993">
    <property type="entry name" value="RecB_nuclease_TM0106_put"/>
</dbReference>
<proteinExistence type="predicted"/>
<dbReference type="Proteomes" id="UP001628091">
    <property type="component" value="Unassembled WGS sequence"/>
</dbReference>
<dbReference type="InterPro" id="IPR027417">
    <property type="entry name" value="P-loop_NTPase"/>
</dbReference>
<dbReference type="NCBIfam" id="TIGR03491">
    <property type="entry name" value="TM0106 family RecB-like putative nuclease"/>
    <property type="match status" value="1"/>
</dbReference>
<dbReference type="Pfam" id="PF13087">
    <property type="entry name" value="AAA_12"/>
    <property type="match status" value="1"/>
</dbReference>
<evidence type="ECO:0000259" key="6">
    <source>
        <dbReference type="Pfam" id="PF12705"/>
    </source>
</evidence>
<dbReference type="Pfam" id="PF12705">
    <property type="entry name" value="PDDEXK_1"/>
    <property type="match status" value="1"/>
</dbReference>
<evidence type="ECO:0000256" key="2">
    <source>
        <dbReference type="ARBA" id="ARBA00022801"/>
    </source>
</evidence>
<gene>
    <name evidence="9" type="ORF">PPNSA23_28600</name>
</gene>
<dbReference type="InterPro" id="IPR038720">
    <property type="entry name" value="YprB_RNase_H-like_dom"/>
</dbReference>
<dbReference type="PANTHER" id="PTHR43788:SF8">
    <property type="entry name" value="DNA-BINDING PROTEIN SMUBP-2"/>
    <property type="match status" value="1"/>
</dbReference>
<comment type="caution">
    <text evidence="9">The sequence shown here is derived from an EMBL/GenBank/DDBJ whole genome shotgun (WGS) entry which is preliminary data.</text>
</comment>
<dbReference type="CDD" id="cd18808">
    <property type="entry name" value="SF1_C_Upf1"/>
    <property type="match status" value="1"/>
</dbReference>
<dbReference type="InterPro" id="IPR050534">
    <property type="entry name" value="Coronavir_polyprotein_1ab"/>
</dbReference>